<dbReference type="InterPro" id="IPR020103">
    <property type="entry name" value="PsdUridine_synth_cat_dom_sf"/>
</dbReference>
<evidence type="ECO:0000256" key="2">
    <source>
        <dbReference type="ARBA" id="ARBA00022694"/>
    </source>
</evidence>
<dbReference type="InterPro" id="IPR001406">
    <property type="entry name" value="PsdUridine_synth_TruA"/>
</dbReference>
<dbReference type="SUPFAM" id="SSF55120">
    <property type="entry name" value="Pseudouridine synthase"/>
    <property type="match status" value="1"/>
</dbReference>
<sequence length="277" mass="30993">MTEVSSIALPQRPVRRVALGVEYDGSQYHGWQIQRKPPVPTVQAELEQALEKIANHPVSVVCAGRTDAGVHGTCQVVHFETTVDRPYKAWIRGTNTQMDPSVRVVWAKDVADDFHARFSATARRYRYVIANTAVQPGIFHKGLTWHAFPLDAERMHRAAQYLVGEQDFTSFRALACQSNTPFREVKKVQVSRRGDLVIVDIQANAFLLHMVRNIVGSLLFVGDGRREPEWIESLMALKDRSQAAATAAPNGLYLVAVDYPAAYEIPEHPLGPCFFVD</sequence>
<accession>A0A3N2DJV3</accession>
<dbReference type="PANTHER" id="PTHR11142">
    <property type="entry name" value="PSEUDOURIDYLATE SYNTHASE"/>
    <property type="match status" value="1"/>
</dbReference>
<dbReference type="Gene3D" id="3.30.70.580">
    <property type="entry name" value="Pseudouridine synthase I, catalytic domain, N-terminal subdomain"/>
    <property type="match status" value="1"/>
</dbReference>
<dbReference type="Proteomes" id="UP000275394">
    <property type="component" value="Unassembled WGS sequence"/>
</dbReference>
<evidence type="ECO:0000313" key="9">
    <source>
        <dbReference type="EMBL" id="ROR99968.1"/>
    </source>
</evidence>
<feature type="active site" description="Nucleophile" evidence="4 5">
    <location>
        <position position="67"/>
    </location>
</feature>
<dbReference type="PANTHER" id="PTHR11142:SF0">
    <property type="entry name" value="TRNA PSEUDOURIDINE SYNTHASE-LIKE 1"/>
    <property type="match status" value="1"/>
</dbReference>
<feature type="domain" description="Pseudouridine synthase I TruA alpha/beta" evidence="8">
    <location>
        <begin position="22"/>
        <end position="118"/>
    </location>
</feature>
<organism evidence="9 10">
    <name type="scientific">Sinobacterium caligoides</name>
    <dbReference type="NCBI Taxonomy" id="933926"/>
    <lineage>
        <taxon>Bacteria</taxon>
        <taxon>Pseudomonadati</taxon>
        <taxon>Pseudomonadota</taxon>
        <taxon>Gammaproteobacteria</taxon>
        <taxon>Cellvibrionales</taxon>
        <taxon>Spongiibacteraceae</taxon>
        <taxon>Sinobacterium</taxon>
    </lineage>
</organism>
<name>A0A3N2DJV3_9GAMM</name>
<dbReference type="AlphaFoldDB" id="A0A3N2DJV3"/>
<dbReference type="Gene3D" id="3.30.70.660">
    <property type="entry name" value="Pseudouridine synthase I, catalytic domain, C-terminal subdomain"/>
    <property type="match status" value="1"/>
</dbReference>
<evidence type="ECO:0000256" key="5">
    <source>
        <dbReference type="PIRSR" id="PIRSR001430-1"/>
    </source>
</evidence>
<dbReference type="GO" id="GO:0031119">
    <property type="term" value="P:tRNA pseudouridine synthesis"/>
    <property type="evidence" value="ECO:0007669"/>
    <property type="project" value="UniProtKB-UniRule"/>
</dbReference>
<comment type="similarity">
    <text evidence="1 4 7">Belongs to the tRNA pseudouridine synthase TruA family.</text>
</comment>
<feature type="binding site" evidence="4 6">
    <location>
        <position position="125"/>
    </location>
    <ligand>
        <name>substrate</name>
    </ligand>
</feature>
<dbReference type="EMBL" id="RKHR01000005">
    <property type="protein sequence ID" value="ROR99968.1"/>
    <property type="molecule type" value="Genomic_DNA"/>
</dbReference>
<keyword evidence="3 4" id="KW-0413">Isomerase</keyword>
<comment type="catalytic activity">
    <reaction evidence="4 7">
        <text>uridine(38/39/40) in tRNA = pseudouridine(38/39/40) in tRNA</text>
        <dbReference type="Rhea" id="RHEA:22376"/>
        <dbReference type="Rhea" id="RHEA-COMP:10085"/>
        <dbReference type="Rhea" id="RHEA-COMP:10087"/>
        <dbReference type="ChEBI" id="CHEBI:65314"/>
        <dbReference type="ChEBI" id="CHEBI:65315"/>
        <dbReference type="EC" id="5.4.99.12"/>
    </reaction>
</comment>
<dbReference type="FunFam" id="3.30.70.580:FF:000001">
    <property type="entry name" value="tRNA pseudouridine synthase A"/>
    <property type="match status" value="1"/>
</dbReference>
<dbReference type="RefSeq" id="WP_123712968.1">
    <property type="nucleotide sequence ID" value="NZ_RKHR01000005.1"/>
</dbReference>
<keyword evidence="2 4" id="KW-0819">tRNA processing</keyword>
<dbReference type="Pfam" id="PF01416">
    <property type="entry name" value="PseudoU_synth_1"/>
    <property type="match status" value="2"/>
</dbReference>
<dbReference type="PIRSF" id="PIRSF001430">
    <property type="entry name" value="tRNA_psdUrid_synth"/>
    <property type="match status" value="1"/>
</dbReference>
<dbReference type="GO" id="GO:0160147">
    <property type="term" value="F:tRNA pseudouridine(38-40) synthase activity"/>
    <property type="evidence" value="ECO:0007669"/>
    <property type="project" value="UniProtKB-EC"/>
</dbReference>
<dbReference type="GO" id="GO:0003723">
    <property type="term" value="F:RNA binding"/>
    <property type="evidence" value="ECO:0007669"/>
    <property type="project" value="InterPro"/>
</dbReference>
<evidence type="ECO:0000313" key="10">
    <source>
        <dbReference type="Proteomes" id="UP000275394"/>
    </source>
</evidence>
<evidence type="ECO:0000256" key="1">
    <source>
        <dbReference type="ARBA" id="ARBA00009375"/>
    </source>
</evidence>
<reference evidence="9 10" key="1">
    <citation type="submission" date="2018-11" db="EMBL/GenBank/DDBJ databases">
        <title>Genomic Encyclopedia of Type Strains, Phase IV (KMG-IV): sequencing the most valuable type-strain genomes for metagenomic binning, comparative biology and taxonomic classification.</title>
        <authorList>
            <person name="Goeker M."/>
        </authorList>
    </citation>
    <scope>NUCLEOTIDE SEQUENCE [LARGE SCALE GENOMIC DNA]</scope>
    <source>
        <strain evidence="9 10">DSM 100316</strain>
    </source>
</reference>
<comment type="function">
    <text evidence="4">Formation of pseudouridine at positions 38, 39 and 40 in the anticodon stem and loop of transfer RNAs.</text>
</comment>
<dbReference type="NCBIfam" id="TIGR00071">
    <property type="entry name" value="hisT_truA"/>
    <property type="match status" value="1"/>
</dbReference>
<feature type="domain" description="Pseudouridine synthase I TruA alpha/beta" evidence="8">
    <location>
        <begin position="158"/>
        <end position="260"/>
    </location>
</feature>
<keyword evidence="10" id="KW-1185">Reference proteome</keyword>
<gene>
    <name evidence="4" type="primary">truA</name>
    <name evidence="9" type="ORF">EDC56_2603</name>
</gene>
<evidence type="ECO:0000256" key="4">
    <source>
        <dbReference type="HAMAP-Rule" id="MF_00171"/>
    </source>
</evidence>
<protein>
    <recommendedName>
        <fullName evidence="4">tRNA pseudouridine synthase A</fullName>
        <ecNumber evidence="4">5.4.99.12</ecNumber>
    </recommendedName>
    <alternativeName>
        <fullName evidence="4">tRNA pseudouridine(38-40) synthase</fullName>
    </alternativeName>
    <alternativeName>
        <fullName evidence="4">tRNA pseudouridylate synthase I</fullName>
    </alternativeName>
    <alternativeName>
        <fullName evidence="4">tRNA-uridine isomerase I</fullName>
    </alternativeName>
</protein>
<dbReference type="EC" id="5.4.99.12" evidence="4"/>
<evidence type="ECO:0000256" key="3">
    <source>
        <dbReference type="ARBA" id="ARBA00023235"/>
    </source>
</evidence>
<evidence type="ECO:0000259" key="8">
    <source>
        <dbReference type="Pfam" id="PF01416"/>
    </source>
</evidence>
<comment type="subunit">
    <text evidence="4">Homodimer.</text>
</comment>
<evidence type="ECO:0000256" key="7">
    <source>
        <dbReference type="RuleBase" id="RU003792"/>
    </source>
</evidence>
<dbReference type="InterPro" id="IPR020095">
    <property type="entry name" value="PsdUridine_synth_TruA_C"/>
</dbReference>
<comment type="caution">
    <text evidence="9">The sequence shown here is derived from an EMBL/GenBank/DDBJ whole genome shotgun (WGS) entry which is preliminary data.</text>
</comment>
<proteinExistence type="inferred from homology"/>
<dbReference type="InterPro" id="IPR020097">
    <property type="entry name" value="PsdUridine_synth_TruA_a/b_dom"/>
</dbReference>
<dbReference type="CDD" id="cd02570">
    <property type="entry name" value="PseudoU_synth_EcTruA"/>
    <property type="match status" value="1"/>
</dbReference>
<dbReference type="OrthoDB" id="9811823at2"/>
<comment type="caution">
    <text evidence="4">Lacks conserved residue(s) required for the propagation of feature annotation.</text>
</comment>
<dbReference type="InterPro" id="IPR020094">
    <property type="entry name" value="TruA/RsuA/RluB/E/F_N"/>
</dbReference>
<dbReference type="HAMAP" id="MF_00171">
    <property type="entry name" value="TruA"/>
    <property type="match status" value="1"/>
</dbReference>
<evidence type="ECO:0000256" key="6">
    <source>
        <dbReference type="PIRSR" id="PIRSR001430-2"/>
    </source>
</evidence>